<evidence type="ECO:0000256" key="1">
    <source>
        <dbReference type="SAM" id="Phobius"/>
    </source>
</evidence>
<evidence type="ECO:0000313" key="4">
    <source>
        <dbReference type="Proteomes" id="UP000824236"/>
    </source>
</evidence>
<dbReference type="InterPro" id="IPR045957">
    <property type="entry name" value="DUF6377"/>
</dbReference>
<accession>A0A9E2NMK4</accession>
<keyword evidence="1" id="KW-0472">Membrane</keyword>
<organism evidence="3 4">
    <name type="scientific">Candidatus Bacteroides intestinipullorum</name>
    <dbReference type="NCBI Taxonomy" id="2838471"/>
    <lineage>
        <taxon>Bacteria</taxon>
        <taxon>Pseudomonadati</taxon>
        <taxon>Bacteroidota</taxon>
        <taxon>Bacteroidia</taxon>
        <taxon>Bacteroidales</taxon>
        <taxon>Bacteroidaceae</taxon>
        <taxon>Bacteroides</taxon>
    </lineage>
</organism>
<evidence type="ECO:0000259" key="2">
    <source>
        <dbReference type="Pfam" id="PF19904"/>
    </source>
</evidence>
<dbReference type="EMBL" id="JAHLFO010000009">
    <property type="protein sequence ID" value="MBU3813045.1"/>
    <property type="molecule type" value="Genomic_DNA"/>
</dbReference>
<feature type="domain" description="DUF6377" evidence="2">
    <location>
        <begin position="256"/>
        <end position="496"/>
    </location>
</feature>
<feature type="transmembrane region" description="Helical" evidence="1">
    <location>
        <begin position="326"/>
        <end position="350"/>
    </location>
</feature>
<keyword evidence="1" id="KW-0812">Transmembrane</keyword>
<evidence type="ECO:0000313" key="3">
    <source>
        <dbReference type="EMBL" id="MBU3813045.1"/>
    </source>
</evidence>
<comment type="caution">
    <text evidence="3">The sequence shown here is derived from an EMBL/GenBank/DDBJ whole genome shotgun (WGS) entry which is preliminary data.</text>
</comment>
<sequence length="532" mass="60822">MPPVAASAQTAPVPADSVRALLEEVDAAIARKDDYHARKEARIADLRRRLALVADTLEQYALCKQLSDEYLHYQADSAVHYLNRRATLLPIAGHPELADEVDIDRAAVLGVMGLYADALHLLQRVDANRLDTALRTDYYHACRTCYGWMADYTIEQRVKRKYLRQTELYRDSILLTAPPYLHAAKGRPAEAVIARAEKAALSGRPAEAITLLDSLRAATDDPEIQSYLNYTLYEAHVAQGDTARQICSLARTALWDLHRAVREYASLHKLARLLYGWGDIDRAYAYLNCSMEDAVACHARLRSLEVTEIYPIIDRAYREKTAHERAVVTGLLLGISILALLLVGAVVYLYRWMKKLAAMRLDLYQTNRRLHAANLDLEQTGRIKEVYIARYLDRCVGYLDTLEQYRRSLEKLAMASKTDALFKVIRSDQFLRDERKAFYRDFDKSFLELFPRFIERFNNLLQEDGRITPKPGELLNTELRIFALIRLGVTDTNSIAHFLGYSLATVYNYRSKMRNKSVGDKEKFEQEVMGIN</sequence>
<dbReference type="Proteomes" id="UP000824236">
    <property type="component" value="Unassembled WGS sequence"/>
</dbReference>
<reference evidence="3" key="2">
    <citation type="submission" date="2021-04" db="EMBL/GenBank/DDBJ databases">
        <authorList>
            <person name="Gilroy R."/>
        </authorList>
    </citation>
    <scope>NUCLEOTIDE SEQUENCE</scope>
    <source>
        <strain evidence="3">B3-3758</strain>
    </source>
</reference>
<keyword evidence="1" id="KW-1133">Transmembrane helix</keyword>
<proteinExistence type="predicted"/>
<reference evidence="3" key="1">
    <citation type="journal article" date="2021" name="PeerJ">
        <title>Extensive microbial diversity within the chicken gut microbiome revealed by metagenomics and culture.</title>
        <authorList>
            <person name="Gilroy R."/>
            <person name="Ravi A."/>
            <person name="Getino M."/>
            <person name="Pursley I."/>
            <person name="Horton D.L."/>
            <person name="Alikhan N.F."/>
            <person name="Baker D."/>
            <person name="Gharbi K."/>
            <person name="Hall N."/>
            <person name="Watson M."/>
            <person name="Adriaenssens E.M."/>
            <person name="Foster-Nyarko E."/>
            <person name="Jarju S."/>
            <person name="Secka A."/>
            <person name="Antonio M."/>
            <person name="Oren A."/>
            <person name="Chaudhuri R.R."/>
            <person name="La Ragione R."/>
            <person name="Hildebrand F."/>
            <person name="Pallen M.J."/>
        </authorList>
    </citation>
    <scope>NUCLEOTIDE SEQUENCE</scope>
    <source>
        <strain evidence="3">B3-3758</strain>
    </source>
</reference>
<gene>
    <name evidence="3" type="ORF">H9791_00855</name>
</gene>
<name>A0A9E2NMK4_9BACE</name>
<dbReference type="Pfam" id="PF19904">
    <property type="entry name" value="DUF6377"/>
    <property type="match status" value="1"/>
</dbReference>
<protein>
    <recommendedName>
        <fullName evidence="2">DUF6377 domain-containing protein</fullName>
    </recommendedName>
</protein>
<dbReference type="AlphaFoldDB" id="A0A9E2NMK4"/>